<keyword evidence="12" id="KW-1185">Reference proteome</keyword>
<comment type="subcellular location">
    <subcellularLocation>
        <location evidence="2">Cytoplasm</location>
    </subcellularLocation>
    <subcellularLocation>
        <location evidence="1">Nucleus</location>
    </subcellularLocation>
</comment>
<dbReference type="Pfam" id="PF03171">
    <property type="entry name" value="2OG-FeII_Oxy"/>
    <property type="match status" value="1"/>
</dbReference>
<evidence type="ECO:0000256" key="5">
    <source>
        <dbReference type="ARBA" id="ARBA00022723"/>
    </source>
</evidence>
<dbReference type="PROSITE" id="PS51471">
    <property type="entry name" value="FE2OG_OXY"/>
    <property type="match status" value="1"/>
</dbReference>
<evidence type="ECO:0000256" key="10">
    <source>
        <dbReference type="SAM" id="MobiDB-lite"/>
    </source>
</evidence>
<dbReference type="InterPro" id="IPR044861">
    <property type="entry name" value="IPNS-like_FE2OG_OXY"/>
</dbReference>
<dbReference type="InterPro" id="IPR027443">
    <property type="entry name" value="IPNS-like_sf"/>
</dbReference>
<evidence type="ECO:0000256" key="2">
    <source>
        <dbReference type="ARBA" id="ARBA00004496"/>
    </source>
</evidence>
<dbReference type="InterPro" id="IPR005123">
    <property type="entry name" value="Oxoglu/Fe-dep_dioxygenase_dom"/>
</dbReference>
<proteinExistence type="inferred from homology"/>
<feature type="domain" description="Fe2OG dioxygenase" evidence="11">
    <location>
        <begin position="225"/>
        <end position="324"/>
    </location>
</feature>
<feature type="region of interest" description="Disordered" evidence="10">
    <location>
        <begin position="1"/>
        <end position="23"/>
    </location>
</feature>
<protein>
    <submittedName>
        <fullName evidence="14">Probable 2-oxoglutarate-dependent dioxygenase SLC1</fullName>
    </submittedName>
    <submittedName>
        <fullName evidence="13">Protein DMR6-LIKE OXYGENASE 1</fullName>
    </submittedName>
</protein>
<gene>
    <name evidence="13 14" type="primary">LOC110774846</name>
</gene>
<dbReference type="GeneID" id="110774846"/>
<dbReference type="Proteomes" id="UP000813463">
    <property type="component" value="Chromosome 5"/>
</dbReference>
<keyword evidence="6 9" id="KW-0408">Iron</keyword>
<organism evidence="12 13">
    <name type="scientific">Spinacia oleracea</name>
    <name type="common">Spinach</name>
    <dbReference type="NCBI Taxonomy" id="3562"/>
    <lineage>
        <taxon>Eukaryota</taxon>
        <taxon>Viridiplantae</taxon>
        <taxon>Streptophyta</taxon>
        <taxon>Embryophyta</taxon>
        <taxon>Tracheophyta</taxon>
        <taxon>Spermatophyta</taxon>
        <taxon>Magnoliopsida</taxon>
        <taxon>eudicotyledons</taxon>
        <taxon>Gunneridae</taxon>
        <taxon>Pentapetalae</taxon>
        <taxon>Caryophyllales</taxon>
        <taxon>Chenopodiaceae</taxon>
        <taxon>Chenopodioideae</taxon>
        <taxon>Anserineae</taxon>
        <taxon>Spinacia</taxon>
    </lineage>
</organism>
<dbReference type="RefSeq" id="XP_021835127.1">
    <property type="nucleotide sequence ID" value="XM_021979435.1"/>
</dbReference>
<evidence type="ECO:0000256" key="4">
    <source>
        <dbReference type="ARBA" id="ARBA00022490"/>
    </source>
</evidence>
<evidence type="ECO:0000256" key="9">
    <source>
        <dbReference type="RuleBase" id="RU003682"/>
    </source>
</evidence>
<reference evidence="12" key="1">
    <citation type="journal article" date="2021" name="Nat. Commun.">
        <title>Genomic analyses provide insights into spinach domestication and the genetic basis of agronomic traits.</title>
        <authorList>
            <person name="Cai X."/>
            <person name="Sun X."/>
            <person name="Xu C."/>
            <person name="Sun H."/>
            <person name="Wang X."/>
            <person name="Ge C."/>
            <person name="Zhang Z."/>
            <person name="Wang Q."/>
            <person name="Fei Z."/>
            <person name="Jiao C."/>
            <person name="Wang Q."/>
        </authorList>
    </citation>
    <scope>NUCLEOTIDE SEQUENCE [LARGE SCALE GENOMIC DNA]</scope>
    <source>
        <strain evidence="12">cv. Varoflay</strain>
    </source>
</reference>
<dbReference type="PANTHER" id="PTHR47991">
    <property type="entry name" value="OXOGLUTARATE/IRON-DEPENDENT DIOXYGENASE"/>
    <property type="match status" value="1"/>
</dbReference>
<dbReference type="OrthoDB" id="288590at2759"/>
<dbReference type="GO" id="GO:0051213">
    <property type="term" value="F:dioxygenase activity"/>
    <property type="evidence" value="ECO:0007669"/>
    <property type="project" value="UniProtKB-KW"/>
</dbReference>
<evidence type="ECO:0000256" key="1">
    <source>
        <dbReference type="ARBA" id="ARBA00004123"/>
    </source>
</evidence>
<dbReference type="GO" id="GO:0005634">
    <property type="term" value="C:nucleus"/>
    <property type="evidence" value="ECO:0007669"/>
    <property type="project" value="UniProtKB-SubCell"/>
</dbReference>
<evidence type="ECO:0000259" key="11">
    <source>
        <dbReference type="PROSITE" id="PS51471"/>
    </source>
</evidence>
<dbReference type="Pfam" id="PF14226">
    <property type="entry name" value="DIOX_N"/>
    <property type="match status" value="1"/>
</dbReference>
<dbReference type="SUPFAM" id="SSF51197">
    <property type="entry name" value="Clavaminate synthase-like"/>
    <property type="match status" value="1"/>
</dbReference>
<keyword evidence="5 9" id="KW-0479">Metal-binding</keyword>
<dbReference type="GO" id="GO:0005737">
    <property type="term" value="C:cytoplasm"/>
    <property type="evidence" value="ECO:0007669"/>
    <property type="project" value="UniProtKB-SubCell"/>
</dbReference>
<dbReference type="InterPro" id="IPR050295">
    <property type="entry name" value="Plant_2OG-oxidoreductases"/>
</dbReference>
<evidence type="ECO:0000256" key="3">
    <source>
        <dbReference type="ARBA" id="ARBA00008056"/>
    </source>
</evidence>
<evidence type="ECO:0000256" key="6">
    <source>
        <dbReference type="ARBA" id="ARBA00023004"/>
    </source>
</evidence>
<evidence type="ECO:0000256" key="8">
    <source>
        <dbReference type="ARBA" id="ARBA00059922"/>
    </source>
</evidence>
<dbReference type="RefSeq" id="XP_056686260.1">
    <property type="nucleotide sequence ID" value="XM_056830282.1"/>
</dbReference>
<name>A0A9R0HQP1_SPIOL</name>
<keyword evidence="14" id="KW-0223">Dioxygenase</keyword>
<dbReference type="FunFam" id="2.60.120.330:FF:000015">
    <property type="entry name" value="Protein DMR6-LIKE OXYGENASE 1"/>
    <property type="match status" value="1"/>
</dbReference>
<dbReference type="Gene3D" id="2.60.120.330">
    <property type="entry name" value="B-lactam Antibiotic, Isopenicillin N Synthase, Chain"/>
    <property type="match status" value="1"/>
</dbReference>
<evidence type="ECO:0000313" key="14">
    <source>
        <dbReference type="RefSeq" id="XP_056686260.1"/>
    </source>
</evidence>
<dbReference type="KEGG" id="soe:110774846"/>
<keyword evidence="9" id="KW-0560">Oxidoreductase</keyword>
<reference evidence="13" key="2">
    <citation type="submission" date="2025-04" db="UniProtKB">
        <authorList>
            <consortium name="RefSeq"/>
        </authorList>
    </citation>
    <scope>IDENTIFICATION</scope>
    <source>
        <tissue evidence="14">Leaf</tissue>
    </source>
</reference>
<dbReference type="InterPro" id="IPR026992">
    <property type="entry name" value="DIOX_N"/>
</dbReference>
<evidence type="ECO:0000256" key="7">
    <source>
        <dbReference type="ARBA" id="ARBA00023242"/>
    </source>
</evidence>
<sequence length="374" mass="43083">MSPAISLQSEKRMRDSQPENQYQNGVKHLCENGIKKVPEKYIFPVTDRPDTRKESHSNKTNIKLPVIDFAELQGPNRFQVLESLTDACEQYGFFQVVNHGISTDAISSMTDVCKRFFELPFDERHKYMTTDMKAPVRYGTSFSQNKDGVYCWRDFLKVVCHPVPDVLSHWPSSPQDLREQAASYSMETRNLFLMLMRAILESLGLWSAEMNITKENDILEELQEGSQMMVANCYPPCPEPELTLGMPPHSDYGFLTLLLQDEVKGLQIQFEEKWLTVEPIPNAFVVNIGDHLEVFSNGRYRSVLHRVLVNQEKTRVTVASLHSLPFERVIQPSPQLITKENPRRYKDTDFATFLEYISSCDPKKKAFLESIKLC</sequence>
<comment type="similarity">
    <text evidence="3 9">Belongs to the iron/ascorbate-dependent oxidoreductase family.</text>
</comment>
<dbReference type="GO" id="GO:0046872">
    <property type="term" value="F:metal ion binding"/>
    <property type="evidence" value="ECO:0007669"/>
    <property type="project" value="UniProtKB-KW"/>
</dbReference>
<accession>A0A9R0HQP1</accession>
<dbReference type="AlphaFoldDB" id="A0A9R0HQP1"/>
<keyword evidence="7" id="KW-0539">Nucleus</keyword>
<evidence type="ECO:0000313" key="13">
    <source>
        <dbReference type="RefSeq" id="XP_021835127.1"/>
    </source>
</evidence>
<keyword evidence="4" id="KW-0963">Cytoplasm</keyword>
<comment type="function">
    <text evidence="8">Involved in the regulation of shoot development and salicylic acid (SA) homeostasis.</text>
</comment>
<evidence type="ECO:0000313" key="12">
    <source>
        <dbReference type="Proteomes" id="UP000813463"/>
    </source>
</evidence>
<dbReference type="PRINTS" id="PR00682">
    <property type="entry name" value="IPNSYNTHASE"/>
</dbReference>